<dbReference type="RefSeq" id="WP_093883521.1">
    <property type="nucleotide sequence ID" value="NZ_FOBS01000012.1"/>
</dbReference>
<dbReference type="Gene3D" id="3.90.79.10">
    <property type="entry name" value="Nucleoside Triphosphate Pyrophosphohydrolase"/>
    <property type="match status" value="1"/>
</dbReference>
<evidence type="ECO:0000259" key="7">
    <source>
        <dbReference type="PROSITE" id="PS51462"/>
    </source>
</evidence>
<dbReference type="PANTHER" id="PTHR12992:SF11">
    <property type="entry name" value="MITOCHONDRIAL COENZYME A DIPHOSPHATASE NUDT8"/>
    <property type="match status" value="1"/>
</dbReference>
<evidence type="ECO:0000256" key="1">
    <source>
        <dbReference type="ARBA" id="ARBA00001936"/>
    </source>
</evidence>
<dbReference type="AlphaFoldDB" id="A0A1H7XXY4"/>
<dbReference type="InterPro" id="IPR015797">
    <property type="entry name" value="NUDIX_hydrolase-like_dom_sf"/>
</dbReference>
<evidence type="ECO:0000256" key="6">
    <source>
        <dbReference type="ARBA" id="ARBA00023211"/>
    </source>
</evidence>
<feature type="domain" description="Nudix hydrolase" evidence="7">
    <location>
        <begin position="49"/>
        <end position="226"/>
    </location>
</feature>
<accession>A0A1H7XXY4</accession>
<dbReference type="SUPFAM" id="SSF55811">
    <property type="entry name" value="Nudix"/>
    <property type="match status" value="1"/>
</dbReference>
<keyword evidence="6" id="KW-0464">Manganese</keyword>
<comment type="cofactor">
    <cofactor evidence="2">
        <name>Mg(2+)</name>
        <dbReference type="ChEBI" id="CHEBI:18420"/>
    </cofactor>
</comment>
<dbReference type="STRING" id="43775.SAMN04489760_11279"/>
<dbReference type="Proteomes" id="UP000198744">
    <property type="component" value="Unassembled WGS sequence"/>
</dbReference>
<keyword evidence="9" id="KW-1185">Reference proteome</keyword>
<reference evidence="8 9" key="1">
    <citation type="submission" date="2016-10" db="EMBL/GenBank/DDBJ databases">
        <authorList>
            <person name="de Groot N.N."/>
        </authorList>
    </citation>
    <scope>NUCLEOTIDE SEQUENCE [LARGE SCALE GENOMIC DNA]</scope>
    <source>
        <strain evidence="8 9">DSM 8423</strain>
    </source>
</reference>
<name>A0A1H7XXY4_9BACT</name>
<protein>
    <recommendedName>
        <fullName evidence="7">Nudix hydrolase domain-containing protein</fullName>
    </recommendedName>
</protein>
<dbReference type="GO" id="GO:0046872">
    <property type="term" value="F:metal ion binding"/>
    <property type="evidence" value="ECO:0007669"/>
    <property type="project" value="UniProtKB-KW"/>
</dbReference>
<keyword evidence="5" id="KW-0460">Magnesium</keyword>
<evidence type="ECO:0000256" key="4">
    <source>
        <dbReference type="ARBA" id="ARBA00022801"/>
    </source>
</evidence>
<dbReference type="GO" id="GO:0010945">
    <property type="term" value="F:coenzyme A diphosphatase activity"/>
    <property type="evidence" value="ECO:0007669"/>
    <property type="project" value="InterPro"/>
</dbReference>
<gene>
    <name evidence="8" type="ORF">SAMN04489760_11279</name>
</gene>
<dbReference type="CDD" id="cd03426">
    <property type="entry name" value="NUDIX_CoAse_Nudt7"/>
    <property type="match status" value="1"/>
</dbReference>
<dbReference type="InterPro" id="IPR000086">
    <property type="entry name" value="NUDIX_hydrolase_dom"/>
</dbReference>
<dbReference type="OrthoDB" id="9802805at2"/>
<comment type="cofactor">
    <cofactor evidence="1">
        <name>Mn(2+)</name>
        <dbReference type="ChEBI" id="CHEBI:29035"/>
    </cofactor>
</comment>
<dbReference type="EMBL" id="FOBS01000012">
    <property type="protein sequence ID" value="SEM37968.1"/>
    <property type="molecule type" value="Genomic_DNA"/>
</dbReference>
<evidence type="ECO:0000256" key="3">
    <source>
        <dbReference type="ARBA" id="ARBA00022723"/>
    </source>
</evidence>
<sequence length="294" mass="34159">MNVKAKEIDPALLQQRDSLHRHIEAKLADTSLDYADQLTFIKNTWKEHQKHLAAGVFLLLEYREASPSSDDPEPYFLLIKRSATVAQSGDISCPGGMLNPFFDALISYFSTTRLLPLLRGEALNYARRRDSRTFRAIRLFLANAARESWEEIGLSPFNVSFLGALPTYSLRLFRRTIFPVVGLIKHPWQYKSNSEVEKIIEIPIKAFFNPGNYGRFYFQVDHSWQEEDHFPSYFPCLILKQKDETEEILWGATFNIITNFLSVVFEKSLPMVHENTRKVSKTFPRNYLKSRNLR</sequence>
<proteinExistence type="predicted"/>
<keyword evidence="4" id="KW-0378">Hydrolase</keyword>
<evidence type="ECO:0000313" key="9">
    <source>
        <dbReference type="Proteomes" id="UP000198744"/>
    </source>
</evidence>
<dbReference type="PANTHER" id="PTHR12992">
    <property type="entry name" value="NUDIX HYDROLASE"/>
    <property type="match status" value="1"/>
</dbReference>
<keyword evidence="3" id="KW-0479">Metal-binding</keyword>
<evidence type="ECO:0000256" key="2">
    <source>
        <dbReference type="ARBA" id="ARBA00001946"/>
    </source>
</evidence>
<organism evidence="8 9">
    <name type="scientific">Syntrophus gentianae</name>
    <dbReference type="NCBI Taxonomy" id="43775"/>
    <lineage>
        <taxon>Bacteria</taxon>
        <taxon>Pseudomonadati</taxon>
        <taxon>Thermodesulfobacteriota</taxon>
        <taxon>Syntrophia</taxon>
        <taxon>Syntrophales</taxon>
        <taxon>Syntrophaceae</taxon>
        <taxon>Syntrophus</taxon>
    </lineage>
</organism>
<dbReference type="InterPro" id="IPR045121">
    <property type="entry name" value="CoAse"/>
</dbReference>
<evidence type="ECO:0000313" key="8">
    <source>
        <dbReference type="EMBL" id="SEM37968.1"/>
    </source>
</evidence>
<dbReference type="PROSITE" id="PS51462">
    <property type="entry name" value="NUDIX"/>
    <property type="match status" value="1"/>
</dbReference>
<evidence type="ECO:0000256" key="5">
    <source>
        <dbReference type="ARBA" id="ARBA00022842"/>
    </source>
</evidence>